<evidence type="ECO:0000313" key="3">
    <source>
        <dbReference type="Proteomes" id="UP000006319"/>
    </source>
</evidence>
<name>K6VDQ8_PLACD</name>
<dbReference type="Proteomes" id="UP000006319">
    <property type="component" value="Chromosome 11"/>
</dbReference>
<feature type="region of interest" description="Disordered" evidence="1">
    <location>
        <begin position="121"/>
        <end position="312"/>
    </location>
</feature>
<keyword evidence="3" id="KW-1185">Reference proteome</keyword>
<feature type="compositionally biased region" description="Low complexity" evidence="1">
    <location>
        <begin position="185"/>
        <end position="198"/>
    </location>
</feature>
<feature type="compositionally biased region" description="Basic and acidic residues" evidence="1">
    <location>
        <begin position="150"/>
        <end position="168"/>
    </location>
</feature>
<gene>
    <name evidence="2" type="ORF">PCYB_114020</name>
</gene>
<dbReference type="KEGG" id="pcy:PCYB_114020"/>
<proteinExistence type="predicted"/>
<sequence length="891" mass="106020">MTEHQFRGKNKKKYWEEEEEGYILTGENRVVTEEERLPSEDDLEVDDMYNYESLSEMKNRLIIKKNKSDEVDRFYDVVGGVATERDLHEIGNPNREYIKQMQEDEMINRIVDMKTISQLKKQKRNLQGEGISPHDEGDTSDPFFDGVYKQSDHSVRLNLKKDSLHGDRLPGPPSDFPPTNGAQGWQWQRQWQRQWQWQVNGEGEKEEKTKETETEKEEKTKETETEKKEEKTETEKKEEKAETEKKEEKAETEKKEEKAETKEDTETKKDETEKTRTSGTRPNRGKHPNSDDNMDDEDRRNNAQSNDGGYQHENEVLFREIKKTFKKYGVCNTKIVEMYEHILDLFEEYKFRKDASGEVKSLEKIYKKKYIELEDIRRNMSKKLVTCAGFFRFFYHVMKLIKSKSNLLDNALAQSFEIDVTFFIIYQNLKLYLYRKYYEKYKLLFIKDYIYSSKYYKRKKEGDKNELVTLLVEDGVIPNNQFVHDSAPFNEYLVNEVKHPDGFNDTRVHYMFDGFSSNYSTDSSESSDWGRTTNDAVKNDQADAAKRKKRKEHKQKYFQTTKMKALKRRYLIAIGSIFKDVHTYFSNFKNSIKYFYLLKLHNEDFYVQHSCMSLFDPIFFFFAKYELLFWDPLYQFYQTRTKKRKLLSLVEDQIGGSHSGHMHAKFVQLYRNDDFVNANNVPRRKKQFLPPVSFQWYKFMDELMYIYQVEEEKEVLKKLYDQIFNNKVHELVEAWNPLSLKQSYNLCVILAEYLLYNQDRREVTDMVKEKINNCVYTFFEGYKNISSQKKKNIFLMRCLKILKSVRGILCLLSDDALHDFVKNIFYNFVLTNYDYSSKLHNLIVSAVVHIILSLDIPKESKFFEDISSVLSGITARLSSGDFENGKFKVEN</sequence>
<dbReference type="EMBL" id="DF157103">
    <property type="protein sequence ID" value="GAB67382.1"/>
    <property type="molecule type" value="Genomic_DNA"/>
</dbReference>
<dbReference type="RefSeq" id="XP_004223329.1">
    <property type="nucleotide sequence ID" value="XM_004223281.1"/>
</dbReference>
<dbReference type="OrthoDB" id="378291at2759"/>
<accession>K6VDQ8</accession>
<dbReference type="VEuPathDB" id="PlasmoDB:PCYB_114020"/>
<dbReference type="OMA" id="KFMDELM"/>
<dbReference type="eggNOG" id="ENOG502TNBJ">
    <property type="taxonomic scope" value="Eukaryota"/>
</dbReference>
<dbReference type="AlphaFoldDB" id="K6VDQ8"/>
<reference evidence="2 3" key="1">
    <citation type="journal article" date="2012" name="Nat. Genet.">
        <title>Plasmodium cynomolgi genome sequences provide insight into Plasmodium vivax and the monkey malaria clade.</title>
        <authorList>
            <person name="Tachibana S."/>
            <person name="Sullivan S.A."/>
            <person name="Kawai S."/>
            <person name="Nakamura S."/>
            <person name="Kim H.R."/>
            <person name="Goto N."/>
            <person name="Arisue N."/>
            <person name="Palacpac N.M.Q."/>
            <person name="Honma H."/>
            <person name="Yagi M."/>
            <person name="Tougan T."/>
            <person name="Katakai Y."/>
            <person name="Kaneko O."/>
            <person name="Mita T."/>
            <person name="Kita K."/>
            <person name="Yasutomi Y."/>
            <person name="Sutton P.L."/>
            <person name="Shakhbatyan R."/>
            <person name="Horii T."/>
            <person name="Yasunaga T."/>
            <person name="Barnwell J.W."/>
            <person name="Escalante A.A."/>
            <person name="Carlton J.M."/>
            <person name="Tanabe K."/>
        </authorList>
    </citation>
    <scope>NUCLEOTIDE SEQUENCE [LARGE SCALE GENOMIC DNA]</scope>
    <source>
        <strain evidence="2 3">B</strain>
    </source>
</reference>
<protein>
    <submittedName>
        <fullName evidence="2">Uncharacterized protein</fullName>
    </submittedName>
</protein>
<evidence type="ECO:0000256" key="1">
    <source>
        <dbReference type="SAM" id="MobiDB-lite"/>
    </source>
</evidence>
<organism evidence="2 3">
    <name type="scientific">Plasmodium cynomolgi (strain B)</name>
    <dbReference type="NCBI Taxonomy" id="1120755"/>
    <lineage>
        <taxon>Eukaryota</taxon>
        <taxon>Sar</taxon>
        <taxon>Alveolata</taxon>
        <taxon>Apicomplexa</taxon>
        <taxon>Aconoidasida</taxon>
        <taxon>Haemosporida</taxon>
        <taxon>Plasmodiidae</taxon>
        <taxon>Plasmodium</taxon>
        <taxon>Plasmodium (Plasmodium)</taxon>
    </lineage>
</organism>
<dbReference type="PhylomeDB" id="K6VDQ8"/>
<dbReference type="GeneID" id="14693751"/>
<evidence type="ECO:0000313" key="2">
    <source>
        <dbReference type="EMBL" id="GAB67382.1"/>
    </source>
</evidence>
<feature type="compositionally biased region" description="Basic and acidic residues" evidence="1">
    <location>
        <begin position="202"/>
        <end position="276"/>
    </location>
</feature>